<dbReference type="Proteomes" id="UP000017668">
    <property type="component" value="Unassembled WGS sequence"/>
</dbReference>
<dbReference type="GO" id="GO:0016787">
    <property type="term" value="F:hydrolase activity"/>
    <property type="evidence" value="ECO:0007669"/>
    <property type="project" value="UniProtKB-KW"/>
</dbReference>
<dbReference type="EMBL" id="AMQQ01000023">
    <property type="protein sequence ID" value="EKJ94808.1"/>
    <property type="molecule type" value="Genomic_DNA"/>
</dbReference>
<comment type="caution">
    <text evidence="2">The sequence shown here is derived from an EMBL/GenBank/DDBJ whole genome shotgun (WGS) entry which is preliminary data.</text>
</comment>
<dbReference type="Gene3D" id="3.40.50.1820">
    <property type="entry name" value="alpha/beta hydrolase"/>
    <property type="match status" value="1"/>
</dbReference>
<name>A0ABP2RQC3_RHILU</name>
<dbReference type="InterPro" id="IPR000073">
    <property type="entry name" value="AB_hydrolase_1"/>
</dbReference>
<dbReference type="SUPFAM" id="SSF53474">
    <property type="entry name" value="alpha/beta-Hydrolases"/>
    <property type="match status" value="1"/>
</dbReference>
<dbReference type="PANTHER" id="PTHR47751:SF1">
    <property type="entry name" value="SUPERFAMILY HYDROLASE, PUTATIVE (AFU_ORTHOLOGUE AFUA_2G16580)-RELATED"/>
    <property type="match status" value="1"/>
</dbReference>
<reference evidence="2 3" key="1">
    <citation type="journal article" date="2013" name="Genome Announc.">
        <title>Genome Sequence of Rhizobium lupini HPC(L) Isolated from Saline Desert Soil, Kutch (Gujarat).</title>
        <authorList>
            <person name="Agarwal L."/>
            <person name="Purohit H.J."/>
        </authorList>
    </citation>
    <scope>NUCLEOTIDE SEQUENCE [LARGE SCALE GENOMIC DNA]</scope>
    <source>
        <strain evidence="3">HPC(L)</strain>
    </source>
</reference>
<dbReference type="Gene3D" id="1.10.10.800">
    <property type="match status" value="1"/>
</dbReference>
<dbReference type="InterPro" id="IPR029058">
    <property type="entry name" value="AB_hydrolase_fold"/>
</dbReference>
<proteinExistence type="predicted"/>
<dbReference type="PANTHER" id="PTHR47751">
    <property type="entry name" value="SUPERFAMILY HYDROLASE, PUTATIVE (AFU_ORTHOLOGUE AFUA_2G16580)-RELATED"/>
    <property type="match status" value="1"/>
</dbReference>
<evidence type="ECO:0000259" key="1">
    <source>
        <dbReference type="Pfam" id="PF12697"/>
    </source>
</evidence>
<dbReference type="Pfam" id="PF12697">
    <property type="entry name" value="Abhydrolase_6"/>
    <property type="match status" value="1"/>
</dbReference>
<protein>
    <submittedName>
        <fullName evidence="2">Dienelactone hydrolase domain protein</fullName>
    </submittedName>
</protein>
<keyword evidence="3" id="KW-1185">Reference proteome</keyword>
<feature type="domain" description="AB hydrolase-1" evidence="1">
    <location>
        <begin position="82"/>
        <end position="313"/>
    </location>
</feature>
<keyword evidence="2" id="KW-0378">Hydrolase</keyword>
<dbReference type="InterPro" id="IPR051411">
    <property type="entry name" value="Polyketide_trans_af380"/>
</dbReference>
<evidence type="ECO:0000313" key="2">
    <source>
        <dbReference type="EMBL" id="EKJ94808.1"/>
    </source>
</evidence>
<accession>A0ABP2RQC3</accession>
<sequence length="336" mass="37208">MIVALRGKCSITQAASWRFVIGSTQAKEASEMKRVSVKNRHITVVGNLHFPPQFDGSRKYPALILATPGSSVKEQIGAIYAARLAAHGYLALTFDPSFQGESGGQPRDLEDPASRVEDIHCAVDYMMTLPNVDEDRVGLLGICAGGGYAIKAALTERRFKAVGTVVANDIGEALRRLLPDFRKTLQEVAQQRTSEARGGSPRRDPWIPDTLKEAKAAGIDDPDLLEAVIFYRESSYRHPNSTNRILFTSYGSILSFDSFSLVPDLLTQPLQVIVGGRRGTTGQFESGRRLFDLSKSKFKHFLAVDGAGHYDMYYKNPYVEQAVERLAMFYSEHLRT</sequence>
<gene>
    <name evidence="2" type="ORF">C241_15993</name>
</gene>
<evidence type="ECO:0000313" key="3">
    <source>
        <dbReference type="Proteomes" id="UP000017668"/>
    </source>
</evidence>
<organism evidence="2 3">
    <name type="scientific">Bradyrhizobium lupini HPC(L)</name>
    <dbReference type="NCBI Taxonomy" id="1229491"/>
    <lineage>
        <taxon>Bacteria</taxon>
        <taxon>Pseudomonadati</taxon>
        <taxon>Pseudomonadota</taxon>
        <taxon>Alphaproteobacteria</taxon>
        <taxon>Hyphomicrobiales</taxon>
        <taxon>Nitrobacteraceae</taxon>
        <taxon>Bradyrhizobium</taxon>
    </lineage>
</organism>